<feature type="non-terminal residue" evidence="1">
    <location>
        <position position="232"/>
    </location>
</feature>
<evidence type="ECO:0000313" key="1">
    <source>
        <dbReference type="EMBL" id="CAN0461150.1"/>
    </source>
</evidence>
<gene>
    <name evidence="1" type="ORF">MRATA1EN22A_LOCUS20005</name>
</gene>
<sequence length="232" mass="24612">MKPSPGRKAPGWKHPSPASSSRAAPTPPLGARSSPAATATFSPPSSQAVPRGTFLATPAPLPSRPGVRPPGGAREGRERPREVRPPAPSLRAPNTKRPARATCSHPARGAGGTSRWRSHFSPQSSLPCLGLLRCLGRCLGKPRRAAATKAKAGGGAREEQRVARGHSPGRPGAARVLPGRCRRLTPSAAMVTLGLPCGGTTWRDHRKRETRRSQLFQPHPHSQLFVPSQPQF</sequence>
<organism evidence="1 2">
    <name type="scientific">Rangifer tarandus platyrhynchus</name>
    <name type="common">Svalbard reindeer</name>
    <dbReference type="NCBI Taxonomy" id="3082113"/>
    <lineage>
        <taxon>Eukaryota</taxon>
        <taxon>Metazoa</taxon>
        <taxon>Chordata</taxon>
        <taxon>Craniata</taxon>
        <taxon>Vertebrata</taxon>
        <taxon>Euteleostomi</taxon>
        <taxon>Mammalia</taxon>
        <taxon>Eutheria</taxon>
        <taxon>Laurasiatheria</taxon>
        <taxon>Artiodactyla</taxon>
        <taxon>Ruminantia</taxon>
        <taxon>Pecora</taxon>
        <taxon>Cervidae</taxon>
        <taxon>Odocoileinae</taxon>
        <taxon>Rangifer</taxon>
    </lineage>
</organism>
<name>A0AC59ZLH0_RANTA</name>
<accession>A0AC59ZLH0</accession>
<protein>
    <submittedName>
        <fullName evidence="1">Uncharacterized protein</fullName>
    </submittedName>
</protein>
<feature type="non-terminal residue" evidence="1">
    <location>
        <position position="1"/>
    </location>
</feature>
<proteinExistence type="predicted"/>
<dbReference type="Proteomes" id="UP001162501">
    <property type="component" value="Chromosome 30"/>
</dbReference>
<reference evidence="1" key="1">
    <citation type="submission" date="2023-05" db="EMBL/GenBank/DDBJ databases">
        <authorList>
            <consortium name="ELIXIR-Norway"/>
        </authorList>
    </citation>
    <scope>NUCLEOTIDE SEQUENCE</scope>
</reference>
<evidence type="ECO:0000313" key="2">
    <source>
        <dbReference type="Proteomes" id="UP001162501"/>
    </source>
</evidence>
<reference evidence="1" key="2">
    <citation type="submission" date="2025-03" db="EMBL/GenBank/DDBJ databases">
        <authorList>
            <consortium name="ELIXIR-Norway"/>
            <consortium name="Elixir Norway"/>
        </authorList>
    </citation>
    <scope>NUCLEOTIDE SEQUENCE</scope>
</reference>
<dbReference type="EMBL" id="OX596114">
    <property type="protein sequence ID" value="CAN0461150.1"/>
    <property type="molecule type" value="Genomic_DNA"/>
</dbReference>